<proteinExistence type="predicted"/>
<evidence type="ECO:0000259" key="1">
    <source>
        <dbReference type="SMART" id="SM00255"/>
    </source>
</evidence>
<feature type="domain" description="TIR" evidence="1">
    <location>
        <begin position="12"/>
        <end position="149"/>
    </location>
</feature>
<evidence type="ECO:0000313" key="2">
    <source>
        <dbReference type="EMBL" id="SFL83889.1"/>
    </source>
</evidence>
<dbReference type="RefSeq" id="WP_161949141.1">
    <property type="nucleotide sequence ID" value="NZ_FOTO01000007.1"/>
</dbReference>
<dbReference type="EMBL" id="FOTO01000007">
    <property type="protein sequence ID" value="SFL83889.1"/>
    <property type="molecule type" value="Genomic_DNA"/>
</dbReference>
<dbReference type="InterPro" id="IPR000157">
    <property type="entry name" value="TIR_dom"/>
</dbReference>
<accession>A0A8G2FER5</accession>
<reference evidence="2 3" key="1">
    <citation type="submission" date="2016-10" db="EMBL/GenBank/DDBJ databases">
        <authorList>
            <person name="Varghese N."/>
            <person name="Submissions S."/>
        </authorList>
    </citation>
    <scope>NUCLEOTIDE SEQUENCE [LARGE SCALE GENOMIC DNA]</scope>
    <source>
        <strain evidence="2 3">DSM 1741</strain>
    </source>
</reference>
<dbReference type="Pfam" id="PF13676">
    <property type="entry name" value="TIR_2"/>
    <property type="match status" value="1"/>
</dbReference>
<dbReference type="SUPFAM" id="SSF52200">
    <property type="entry name" value="Toll/Interleukin receptor TIR domain"/>
    <property type="match status" value="1"/>
</dbReference>
<name>A0A8G2FER5_DESNO</name>
<protein>
    <submittedName>
        <fullName evidence="2">TIR domain-containing protein</fullName>
    </submittedName>
</protein>
<dbReference type="SMART" id="SM00255">
    <property type="entry name" value="TIR"/>
    <property type="match status" value="1"/>
</dbReference>
<organism evidence="2 3">
    <name type="scientific">Desulfomicrobium norvegicum (strain DSM 1741 / NCIMB 8310)</name>
    <name type="common">Desulfovibrio baculatus (strain Norway 4)</name>
    <name type="synonym">Desulfovibrio desulfuricans (strain Norway 4)</name>
    <dbReference type="NCBI Taxonomy" id="52561"/>
    <lineage>
        <taxon>Bacteria</taxon>
        <taxon>Pseudomonadati</taxon>
        <taxon>Thermodesulfobacteriota</taxon>
        <taxon>Desulfovibrionia</taxon>
        <taxon>Desulfovibrionales</taxon>
        <taxon>Desulfomicrobiaceae</taxon>
        <taxon>Desulfomicrobium</taxon>
    </lineage>
</organism>
<dbReference type="GO" id="GO:0007165">
    <property type="term" value="P:signal transduction"/>
    <property type="evidence" value="ECO:0007669"/>
    <property type="project" value="InterPro"/>
</dbReference>
<dbReference type="Gene3D" id="3.40.50.10140">
    <property type="entry name" value="Toll/interleukin-1 receptor homology (TIR) domain"/>
    <property type="match status" value="1"/>
</dbReference>
<dbReference type="InterPro" id="IPR035897">
    <property type="entry name" value="Toll_tir_struct_dom_sf"/>
</dbReference>
<dbReference type="Proteomes" id="UP000199581">
    <property type="component" value="Unassembled WGS sequence"/>
</dbReference>
<sequence>MNNDSLNKHQYQYDVCFSFSGNERGYVQNVANLLKNSGVRIFYDEFAEAGLWGKDLYEHFANIYSKSSRYCVIFISKSYSERLWTNHERRNAQERAFRENSEYILPARFDNTEIPGLRDTIGYIDLKKKTPEEFAYLIIEKIVCPVKVSYFPVNPNVLYSELEANSSYEKNVVCSIASQIFESLKMTTLEERRLLYDVFLNGCPGEFPDNIHINAKYIQKIAGFSLKKY</sequence>
<keyword evidence="3" id="KW-1185">Reference proteome</keyword>
<gene>
    <name evidence="2" type="ORF">SAMN05421830_107104</name>
</gene>
<dbReference type="AlphaFoldDB" id="A0A8G2FER5"/>
<evidence type="ECO:0000313" key="3">
    <source>
        <dbReference type="Proteomes" id="UP000199581"/>
    </source>
</evidence>
<comment type="caution">
    <text evidence="2">The sequence shown here is derived from an EMBL/GenBank/DDBJ whole genome shotgun (WGS) entry which is preliminary data.</text>
</comment>